<keyword evidence="8" id="KW-0902">Two-component regulatory system</keyword>
<dbReference type="CDD" id="cd00082">
    <property type="entry name" value="HisKA"/>
    <property type="match status" value="1"/>
</dbReference>
<proteinExistence type="predicted"/>
<keyword evidence="5" id="KW-0547">Nucleotide-binding</keyword>
<evidence type="ECO:0000259" key="10">
    <source>
        <dbReference type="PROSITE" id="PS50112"/>
    </source>
</evidence>
<sequence length="365" mass="41524">MEINNNDDISPKYDKKPDNLRNIKDVSELPHRILEWINMNSDGVFILADTDGKLIYVTTAIEKIIGYKVSELIGTYWYEKIPLKDVEYVRKQVREYPGDKKNVNINVLNNDGKYILLDCKFEQYVDGTDTYILAYLKDITYKKETEEMMVRSEKMTIAGQLAAGIAHEIRNPLTSLKGFLQLLQAGVSHKEEYFHVMIDEIDKIEAITSELLFISKPLTENRRKESVEQMIEDVIVLLQPQAKLKNIDLVVQQPIHGEIYCDRSQIKQVLINLVKNAIEAMHTVGKITLSVNCNHESVDVSIADEGNGIPDDILHKLGEPFFTTKQSGTGLGLLISKQILDSHNATLKIKQNKIKGSTFQLVFSK</sequence>
<dbReference type="Gene3D" id="1.10.287.130">
    <property type="match status" value="1"/>
</dbReference>
<dbReference type="PROSITE" id="PS50109">
    <property type="entry name" value="HIS_KIN"/>
    <property type="match status" value="1"/>
</dbReference>
<dbReference type="InterPro" id="IPR003594">
    <property type="entry name" value="HATPase_dom"/>
</dbReference>
<dbReference type="PANTHER" id="PTHR43065">
    <property type="entry name" value="SENSOR HISTIDINE KINASE"/>
    <property type="match status" value="1"/>
</dbReference>
<dbReference type="InterPro" id="IPR000014">
    <property type="entry name" value="PAS"/>
</dbReference>
<evidence type="ECO:0000256" key="3">
    <source>
        <dbReference type="ARBA" id="ARBA00022553"/>
    </source>
</evidence>
<keyword evidence="7 11" id="KW-0067">ATP-binding</keyword>
<feature type="domain" description="Histidine kinase" evidence="9">
    <location>
        <begin position="164"/>
        <end position="365"/>
    </location>
</feature>
<keyword evidence="12" id="KW-1185">Reference proteome</keyword>
<dbReference type="Proteomes" id="UP001595772">
    <property type="component" value="Unassembled WGS sequence"/>
</dbReference>
<dbReference type="InterPro" id="IPR005467">
    <property type="entry name" value="His_kinase_dom"/>
</dbReference>
<keyword evidence="4" id="KW-0808">Transferase</keyword>
<name>A0ABV8GW69_9BACI</name>
<dbReference type="SMART" id="SM00388">
    <property type="entry name" value="HisKA"/>
    <property type="match status" value="1"/>
</dbReference>
<dbReference type="InterPro" id="IPR003661">
    <property type="entry name" value="HisK_dim/P_dom"/>
</dbReference>
<dbReference type="PANTHER" id="PTHR43065:SF10">
    <property type="entry name" value="PEROXIDE STRESS-ACTIVATED HISTIDINE KINASE MAK3"/>
    <property type="match status" value="1"/>
</dbReference>
<gene>
    <name evidence="11" type="ORF">ACFOUV_04385</name>
</gene>
<dbReference type="Pfam" id="PF02518">
    <property type="entry name" value="HATPase_c"/>
    <property type="match status" value="1"/>
</dbReference>
<evidence type="ECO:0000256" key="7">
    <source>
        <dbReference type="ARBA" id="ARBA00022840"/>
    </source>
</evidence>
<protein>
    <recommendedName>
        <fullName evidence="2">histidine kinase</fullName>
        <ecNumber evidence="2">2.7.13.3</ecNumber>
    </recommendedName>
</protein>
<dbReference type="InterPro" id="IPR036890">
    <property type="entry name" value="HATPase_C_sf"/>
</dbReference>
<evidence type="ECO:0000256" key="2">
    <source>
        <dbReference type="ARBA" id="ARBA00012438"/>
    </source>
</evidence>
<keyword evidence="3" id="KW-0597">Phosphoprotein</keyword>
<dbReference type="InterPro" id="IPR035965">
    <property type="entry name" value="PAS-like_dom_sf"/>
</dbReference>
<keyword evidence="6" id="KW-0418">Kinase</keyword>
<dbReference type="GO" id="GO:0005524">
    <property type="term" value="F:ATP binding"/>
    <property type="evidence" value="ECO:0007669"/>
    <property type="project" value="UniProtKB-KW"/>
</dbReference>
<accession>A0ABV8GW69</accession>
<comment type="catalytic activity">
    <reaction evidence="1">
        <text>ATP + protein L-histidine = ADP + protein N-phospho-L-histidine.</text>
        <dbReference type="EC" id="2.7.13.3"/>
    </reaction>
</comment>
<dbReference type="SUPFAM" id="SSF55874">
    <property type="entry name" value="ATPase domain of HSP90 chaperone/DNA topoisomerase II/histidine kinase"/>
    <property type="match status" value="1"/>
</dbReference>
<dbReference type="InterPro" id="IPR004358">
    <property type="entry name" value="Sig_transdc_His_kin-like_C"/>
</dbReference>
<evidence type="ECO:0000256" key="4">
    <source>
        <dbReference type="ARBA" id="ARBA00022679"/>
    </source>
</evidence>
<dbReference type="PROSITE" id="PS50112">
    <property type="entry name" value="PAS"/>
    <property type="match status" value="1"/>
</dbReference>
<evidence type="ECO:0000256" key="6">
    <source>
        <dbReference type="ARBA" id="ARBA00022777"/>
    </source>
</evidence>
<organism evidence="11 12">
    <name type="scientific">Oceanobacillus longus</name>
    <dbReference type="NCBI Taxonomy" id="930120"/>
    <lineage>
        <taxon>Bacteria</taxon>
        <taxon>Bacillati</taxon>
        <taxon>Bacillota</taxon>
        <taxon>Bacilli</taxon>
        <taxon>Bacillales</taxon>
        <taxon>Bacillaceae</taxon>
        <taxon>Oceanobacillus</taxon>
    </lineage>
</organism>
<dbReference type="Gene3D" id="3.30.565.10">
    <property type="entry name" value="Histidine kinase-like ATPase, C-terminal domain"/>
    <property type="match status" value="1"/>
</dbReference>
<dbReference type="CDD" id="cd00130">
    <property type="entry name" value="PAS"/>
    <property type="match status" value="1"/>
</dbReference>
<comment type="caution">
    <text evidence="11">The sequence shown here is derived from an EMBL/GenBank/DDBJ whole genome shotgun (WGS) entry which is preliminary data.</text>
</comment>
<dbReference type="Pfam" id="PF13426">
    <property type="entry name" value="PAS_9"/>
    <property type="match status" value="1"/>
</dbReference>
<dbReference type="NCBIfam" id="TIGR00229">
    <property type="entry name" value="sensory_box"/>
    <property type="match status" value="1"/>
</dbReference>
<dbReference type="PRINTS" id="PR00344">
    <property type="entry name" value="BCTRLSENSOR"/>
</dbReference>
<dbReference type="SMART" id="SM00387">
    <property type="entry name" value="HATPase_c"/>
    <property type="match status" value="1"/>
</dbReference>
<dbReference type="Pfam" id="PF00512">
    <property type="entry name" value="HisKA"/>
    <property type="match status" value="1"/>
</dbReference>
<dbReference type="SUPFAM" id="SSF55785">
    <property type="entry name" value="PYP-like sensor domain (PAS domain)"/>
    <property type="match status" value="1"/>
</dbReference>
<dbReference type="SMART" id="SM00091">
    <property type="entry name" value="PAS"/>
    <property type="match status" value="1"/>
</dbReference>
<dbReference type="Gene3D" id="3.30.450.20">
    <property type="entry name" value="PAS domain"/>
    <property type="match status" value="1"/>
</dbReference>
<dbReference type="RefSeq" id="WP_379495536.1">
    <property type="nucleotide sequence ID" value="NZ_JBHSAO010000001.1"/>
</dbReference>
<evidence type="ECO:0000313" key="12">
    <source>
        <dbReference type="Proteomes" id="UP001595772"/>
    </source>
</evidence>
<reference evidence="12" key="1">
    <citation type="journal article" date="2019" name="Int. J. Syst. Evol. Microbiol.">
        <title>The Global Catalogue of Microorganisms (GCM) 10K type strain sequencing project: providing services to taxonomists for standard genome sequencing and annotation.</title>
        <authorList>
            <consortium name="The Broad Institute Genomics Platform"/>
            <consortium name="The Broad Institute Genome Sequencing Center for Infectious Disease"/>
            <person name="Wu L."/>
            <person name="Ma J."/>
        </authorList>
    </citation>
    <scope>NUCLEOTIDE SEQUENCE [LARGE SCALE GENOMIC DNA]</scope>
    <source>
        <strain evidence="12">IBRC-M 10703</strain>
    </source>
</reference>
<feature type="domain" description="PAS" evidence="10">
    <location>
        <begin position="26"/>
        <end position="95"/>
    </location>
</feature>
<evidence type="ECO:0000256" key="5">
    <source>
        <dbReference type="ARBA" id="ARBA00022741"/>
    </source>
</evidence>
<dbReference type="SUPFAM" id="SSF47384">
    <property type="entry name" value="Homodimeric domain of signal transducing histidine kinase"/>
    <property type="match status" value="1"/>
</dbReference>
<dbReference type="EMBL" id="JBHSAO010000001">
    <property type="protein sequence ID" value="MFC4023053.1"/>
    <property type="molecule type" value="Genomic_DNA"/>
</dbReference>
<evidence type="ECO:0000256" key="1">
    <source>
        <dbReference type="ARBA" id="ARBA00000085"/>
    </source>
</evidence>
<evidence type="ECO:0000313" key="11">
    <source>
        <dbReference type="EMBL" id="MFC4023053.1"/>
    </source>
</evidence>
<dbReference type="EC" id="2.7.13.3" evidence="2"/>
<dbReference type="InterPro" id="IPR036097">
    <property type="entry name" value="HisK_dim/P_sf"/>
</dbReference>
<evidence type="ECO:0000256" key="8">
    <source>
        <dbReference type="ARBA" id="ARBA00023012"/>
    </source>
</evidence>
<evidence type="ECO:0000259" key="9">
    <source>
        <dbReference type="PROSITE" id="PS50109"/>
    </source>
</evidence>